<feature type="chain" id="PRO_5039268989" evidence="1">
    <location>
        <begin position="26"/>
        <end position="88"/>
    </location>
</feature>
<keyword evidence="1" id="KW-0732">Signal</keyword>
<feature type="signal peptide" evidence="1">
    <location>
        <begin position="1"/>
        <end position="25"/>
    </location>
</feature>
<evidence type="ECO:0000313" key="3">
    <source>
        <dbReference type="Proteomes" id="UP000661435"/>
    </source>
</evidence>
<accession>A0A8J6JFD1</accession>
<dbReference type="AlphaFoldDB" id="A0A8J6JFD1"/>
<reference evidence="2" key="1">
    <citation type="submission" date="2020-08" db="EMBL/GenBank/DDBJ databases">
        <title>Genome public.</title>
        <authorList>
            <person name="Liu C."/>
            <person name="Sun Q."/>
        </authorList>
    </citation>
    <scope>NUCLEOTIDE SEQUENCE</scope>
    <source>
        <strain evidence="2">NSJ-51</strain>
    </source>
</reference>
<evidence type="ECO:0000313" key="2">
    <source>
        <dbReference type="EMBL" id="MBC5733260.1"/>
    </source>
</evidence>
<dbReference type="Proteomes" id="UP000661435">
    <property type="component" value="Unassembled WGS sequence"/>
</dbReference>
<protein>
    <submittedName>
        <fullName evidence="2">Uncharacterized protein</fullName>
    </submittedName>
</protein>
<comment type="caution">
    <text evidence="2">The sequence shown here is derived from an EMBL/GenBank/DDBJ whole genome shotgun (WGS) entry which is preliminary data.</text>
</comment>
<name>A0A8J6JFD1_9FIRM</name>
<evidence type="ECO:0000256" key="1">
    <source>
        <dbReference type="SAM" id="SignalP"/>
    </source>
</evidence>
<keyword evidence="3" id="KW-1185">Reference proteome</keyword>
<proteinExistence type="predicted"/>
<dbReference type="RefSeq" id="WP_186907208.1">
    <property type="nucleotide sequence ID" value="NZ_JACOPP010000005.1"/>
</dbReference>
<sequence length="88" mass="9569">MKAQKKKALSVFLLLTVLVSAGSQAVPAFAVDADGTALSNTTDDALTLPGERIYQIMTDRFYDGDPTNNATGEALRYQEITSVRRQCQ</sequence>
<dbReference type="EMBL" id="JACOPP010000005">
    <property type="protein sequence ID" value="MBC5733260.1"/>
    <property type="molecule type" value="Genomic_DNA"/>
</dbReference>
<organism evidence="2 3">
    <name type="scientific">Lawsonibacter hominis</name>
    <dbReference type="NCBI Taxonomy" id="2763053"/>
    <lineage>
        <taxon>Bacteria</taxon>
        <taxon>Bacillati</taxon>
        <taxon>Bacillota</taxon>
        <taxon>Clostridia</taxon>
        <taxon>Eubacteriales</taxon>
        <taxon>Oscillospiraceae</taxon>
        <taxon>Lawsonibacter</taxon>
    </lineage>
</organism>
<gene>
    <name evidence="2" type="ORF">H8S57_05915</name>
</gene>
<dbReference type="Gene3D" id="3.20.20.80">
    <property type="entry name" value="Glycosidases"/>
    <property type="match status" value="1"/>
</dbReference>